<feature type="domain" description="Fe2OG dioxygenase" evidence="7">
    <location>
        <begin position="173"/>
        <end position="287"/>
    </location>
</feature>
<accession>A0A8H8RED6</accession>
<evidence type="ECO:0000256" key="1">
    <source>
        <dbReference type="ARBA" id="ARBA00008056"/>
    </source>
</evidence>
<dbReference type="InterPro" id="IPR027443">
    <property type="entry name" value="IPNS-like_sf"/>
</dbReference>
<keyword evidence="9" id="KW-1185">Reference proteome</keyword>
<comment type="caution">
    <text evidence="8">The sequence shown here is derived from an EMBL/GenBank/DDBJ whole genome shotgun (WGS) entry which is preliminary data.</text>
</comment>
<dbReference type="Gene3D" id="2.60.120.330">
    <property type="entry name" value="B-lactam Antibiotic, Isopenicillin N Synthase, Chain"/>
    <property type="match status" value="1"/>
</dbReference>
<keyword evidence="3 5" id="KW-0560">Oxidoreductase</keyword>
<keyword evidence="8" id="KW-0223">Dioxygenase</keyword>
<evidence type="ECO:0000256" key="2">
    <source>
        <dbReference type="ARBA" id="ARBA00022723"/>
    </source>
</evidence>
<keyword evidence="4 5" id="KW-0408">Iron</keyword>
<proteinExistence type="inferred from homology"/>
<dbReference type="Pfam" id="PF14226">
    <property type="entry name" value="DIOX_N"/>
    <property type="match status" value="1"/>
</dbReference>
<dbReference type="GO" id="GO:0044283">
    <property type="term" value="P:small molecule biosynthetic process"/>
    <property type="evidence" value="ECO:0007669"/>
    <property type="project" value="UniProtKB-ARBA"/>
</dbReference>
<evidence type="ECO:0000313" key="9">
    <source>
        <dbReference type="Proteomes" id="UP000462212"/>
    </source>
</evidence>
<dbReference type="Pfam" id="PF03171">
    <property type="entry name" value="2OG-FeII_Oxy"/>
    <property type="match status" value="1"/>
</dbReference>
<dbReference type="SUPFAM" id="SSF51197">
    <property type="entry name" value="Clavaminate synthase-like"/>
    <property type="match status" value="1"/>
</dbReference>
<evidence type="ECO:0000259" key="7">
    <source>
        <dbReference type="PROSITE" id="PS51471"/>
    </source>
</evidence>
<feature type="region of interest" description="Disordered" evidence="6">
    <location>
        <begin position="340"/>
        <end position="359"/>
    </location>
</feature>
<dbReference type="PANTHER" id="PTHR10209">
    <property type="entry name" value="OXIDOREDUCTASE, 2OG-FE II OXYGENASE FAMILY PROTEIN"/>
    <property type="match status" value="1"/>
</dbReference>
<name>A0A8H8RED6_9HELO</name>
<dbReference type="GO" id="GO:0046872">
    <property type="term" value="F:metal ion binding"/>
    <property type="evidence" value="ECO:0007669"/>
    <property type="project" value="UniProtKB-KW"/>
</dbReference>
<dbReference type="EMBL" id="QGMJ01000990">
    <property type="protein sequence ID" value="TVY32588.1"/>
    <property type="molecule type" value="Genomic_DNA"/>
</dbReference>
<dbReference type="PROSITE" id="PS51471">
    <property type="entry name" value="FE2OG_OXY"/>
    <property type="match status" value="1"/>
</dbReference>
<reference evidence="8 9" key="1">
    <citation type="submission" date="2018-05" db="EMBL/GenBank/DDBJ databases">
        <title>Genome sequencing and assembly of the regulated plant pathogen Lachnellula willkommii and related sister species for the development of diagnostic species identification markers.</title>
        <authorList>
            <person name="Giroux E."/>
            <person name="Bilodeau G."/>
        </authorList>
    </citation>
    <scope>NUCLEOTIDE SEQUENCE [LARGE SCALE GENOMIC DNA]</scope>
    <source>
        <strain evidence="8 9">CBS 197.66</strain>
    </source>
</reference>
<organism evidence="8 9">
    <name type="scientific">Lachnellula subtilissima</name>
    <dbReference type="NCBI Taxonomy" id="602034"/>
    <lineage>
        <taxon>Eukaryota</taxon>
        <taxon>Fungi</taxon>
        <taxon>Dikarya</taxon>
        <taxon>Ascomycota</taxon>
        <taxon>Pezizomycotina</taxon>
        <taxon>Leotiomycetes</taxon>
        <taxon>Helotiales</taxon>
        <taxon>Lachnaceae</taxon>
        <taxon>Lachnellula</taxon>
    </lineage>
</organism>
<dbReference type="Proteomes" id="UP000462212">
    <property type="component" value="Unassembled WGS sequence"/>
</dbReference>
<evidence type="ECO:0000313" key="8">
    <source>
        <dbReference type="EMBL" id="TVY32588.1"/>
    </source>
</evidence>
<dbReference type="PANTHER" id="PTHR10209:SF881">
    <property type="entry name" value="FI07970P-RELATED"/>
    <property type="match status" value="1"/>
</dbReference>
<dbReference type="InterPro" id="IPR044861">
    <property type="entry name" value="IPNS-like_FE2OG_OXY"/>
</dbReference>
<keyword evidence="2 5" id="KW-0479">Metal-binding</keyword>
<dbReference type="OrthoDB" id="288590at2759"/>
<dbReference type="InterPro" id="IPR026992">
    <property type="entry name" value="DIOX_N"/>
</dbReference>
<gene>
    <name evidence="8" type="ORF">LSUB1_G008544</name>
</gene>
<evidence type="ECO:0000256" key="5">
    <source>
        <dbReference type="RuleBase" id="RU003682"/>
    </source>
</evidence>
<protein>
    <submittedName>
        <fullName evidence="8">Putative 2-oxoglutarate-dependent dioxygenase</fullName>
    </submittedName>
</protein>
<dbReference type="InterPro" id="IPR005123">
    <property type="entry name" value="Oxoglu/Fe-dep_dioxygenase_dom"/>
</dbReference>
<dbReference type="AlphaFoldDB" id="A0A8H8RED6"/>
<sequence length="359" mass="41315">MSDLTGSTDINTANLPIIDYSRIEAFFFEKTAENVAENAKLLRAVNDVGFIYLKNHGITDEKMKQLFDYAKEFFSWPVSEKEKIESCESKFFHGWFSPERTSKTRIADQKEAFDIGDDSNLVRPNQWPADWPEFRTEMNYFFEKCHEIHLVLLGTFAETQGLPKDHFDSFVNEKDHFFRLLHYPATTPDSIGDRLRASPHTDYGTLTLLFNDNSGGLQIRGKDGQWLEVPPIPGYAIINIGDLLSRWFNGSLKSTEHRVVEPPPEWSKLDVEGRLPPRYALAWFGNPNRNAWIEPLSSCITAESPQRFEGVWAGKHVADRIAKLHKDGKAPEVWKDSMYREERPQQQQQQQHAQLPALA</sequence>
<evidence type="ECO:0000256" key="3">
    <source>
        <dbReference type="ARBA" id="ARBA00023002"/>
    </source>
</evidence>
<comment type="similarity">
    <text evidence="1 5">Belongs to the iron/ascorbate-dependent oxidoreductase family.</text>
</comment>
<evidence type="ECO:0000256" key="4">
    <source>
        <dbReference type="ARBA" id="ARBA00023004"/>
    </source>
</evidence>
<evidence type="ECO:0000256" key="6">
    <source>
        <dbReference type="SAM" id="MobiDB-lite"/>
    </source>
</evidence>
<dbReference type="GO" id="GO:0051213">
    <property type="term" value="F:dioxygenase activity"/>
    <property type="evidence" value="ECO:0007669"/>
    <property type="project" value="UniProtKB-KW"/>
</dbReference>